<evidence type="ECO:0000313" key="2">
    <source>
        <dbReference type="EMBL" id="SEW30692.1"/>
    </source>
</evidence>
<gene>
    <name evidence="2" type="ORF">SAMN04488122_1723</name>
</gene>
<keyword evidence="1" id="KW-0732">Signal</keyword>
<dbReference type="Proteomes" id="UP000199310">
    <property type="component" value="Unassembled WGS sequence"/>
</dbReference>
<dbReference type="AlphaFoldDB" id="A0A1I0QSX1"/>
<dbReference type="InterPro" id="IPR019861">
    <property type="entry name" value="PorP/SprF_Bacteroidetes"/>
</dbReference>
<proteinExistence type="predicted"/>
<feature type="signal peptide" evidence="1">
    <location>
        <begin position="1"/>
        <end position="24"/>
    </location>
</feature>
<feature type="chain" id="PRO_5011789790" evidence="1">
    <location>
        <begin position="25"/>
        <end position="341"/>
    </location>
</feature>
<evidence type="ECO:0000313" key="3">
    <source>
        <dbReference type="Proteomes" id="UP000199310"/>
    </source>
</evidence>
<dbReference type="STRING" id="29529.SAMN04488122_1723"/>
<evidence type="ECO:0000256" key="1">
    <source>
        <dbReference type="SAM" id="SignalP"/>
    </source>
</evidence>
<dbReference type="RefSeq" id="WP_089893136.1">
    <property type="nucleotide sequence ID" value="NZ_FOJG01000001.1"/>
</dbReference>
<accession>A0A1I0QSX1</accession>
<name>A0A1I0QSX1_9BACT</name>
<dbReference type="NCBIfam" id="TIGR03519">
    <property type="entry name" value="T9SS_PorP_fam"/>
    <property type="match status" value="1"/>
</dbReference>
<organism evidence="2 3">
    <name type="scientific">Chitinophaga arvensicola</name>
    <dbReference type="NCBI Taxonomy" id="29529"/>
    <lineage>
        <taxon>Bacteria</taxon>
        <taxon>Pseudomonadati</taxon>
        <taxon>Bacteroidota</taxon>
        <taxon>Chitinophagia</taxon>
        <taxon>Chitinophagales</taxon>
        <taxon>Chitinophagaceae</taxon>
        <taxon>Chitinophaga</taxon>
    </lineage>
</organism>
<dbReference type="EMBL" id="FOJG01000001">
    <property type="protein sequence ID" value="SEW30692.1"/>
    <property type="molecule type" value="Genomic_DNA"/>
</dbReference>
<dbReference type="Pfam" id="PF11751">
    <property type="entry name" value="PorP_SprF"/>
    <property type="match status" value="1"/>
</dbReference>
<reference evidence="3" key="1">
    <citation type="submission" date="2016-10" db="EMBL/GenBank/DDBJ databases">
        <authorList>
            <person name="Varghese N."/>
            <person name="Submissions S."/>
        </authorList>
    </citation>
    <scope>NUCLEOTIDE SEQUENCE [LARGE SCALE GENOMIC DNA]</scope>
    <source>
        <strain evidence="3">DSM 3695</strain>
    </source>
</reference>
<keyword evidence="3" id="KW-1185">Reference proteome</keyword>
<sequence length="341" mass="37448">MNQIVKLSTCLAVLLIVSMSSGLAQDLHFSQFFNSPLTTNPANTGFIPDGNYRLGINYRDQWTSVPVPYRTMSAYGDFQLFRDQLEYGWVGIGGVLLRDVAGAGNLTSTKGYASIAYHQLLGFSSLLSAGFNVGSAGKRVDITKLTFADQWNGKFFDSQIPTGEPITSSSVNYFDLQAGLNYAYFPNDNIYVNAGFSVQHINTPRETFFDGNNTVPRRYIGFLNASLKMSDKVILNPAAYYATQAGARELMLGANAAYNLSGDGVQQLYGGLYYRANDAAIFLVGYQINAIKLMFNYDITTSSLSAANNRRGAYELGVVFTGLYSNRSFNNARRSTICPSF</sequence>
<dbReference type="OrthoDB" id="1186563at2"/>
<protein>
    <submittedName>
        <fullName evidence="2">Type IX secretion system membrane protein, PorP/SprF family</fullName>
    </submittedName>
</protein>